<dbReference type="EMBL" id="NRSD01000001">
    <property type="protein sequence ID" value="MBK1643453.1"/>
    <property type="molecule type" value="Genomic_DNA"/>
</dbReference>
<dbReference type="Gene3D" id="1.10.1760.20">
    <property type="match status" value="1"/>
</dbReference>
<feature type="transmembrane region" description="Helical" evidence="7">
    <location>
        <begin position="182"/>
        <end position="204"/>
    </location>
</feature>
<dbReference type="InterPro" id="IPR002751">
    <property type="entry name" value="CbiM/NikMN"/>
</dbReference>
<gene>
    <name evidence="8" type="ORF">CKO25_02025</name>
</gene>
<feature type="transmembrane region" description="Helical" evidence="7">
    <location>
        <begin position="12"/>
        <end position="30"/>
    </location>
</feature>
<dbReference type="Pfam" id="PF01891">
    <property type="entry name" value="CbiM"/>
    <property type="match status" value="1"/>
</dbReference>
<evidence type="ECO:0000256" key="2">
    <source>
        <dbReference type="ARBA" id="ARBA00022448"/>
    </source>
</evidence>
<evidence type="ECO:0000256" key="5">
    <source>
        <dbReference type="ARBA" id="ARBA00022989"/>
    </source>
</evidence>
<keyword evidence="2" id="KW-0813">Transport</keyword>
<keyword evidence="5 7" id="KW-1133">Transmembrane helix</keyword>
<comment type="subcellular location">
    <subcellularLocation>
        <location evidence="1">Cell membrane</location>
        <topology evidence="1">Multi-pass membrane protein</topology>
    </subcellularLocation>
</comment>
<feature type="transmembrane region" description="Helical" evidence="7">
    <location>
        <begin position="107"/>
        <end position="131"/>
    </location>
</feature>
<feature type="transmembrane region" description="Helical" evidence="7">
    <location>
        <begin position="137"/>
        <end position="170"/>
    </location>
</feature>
<evidence type="ECO:0000313" key="8">
    <source>
        <dbReference type="EMBL" id="MBK1643453.1"/>
    </source>
</evidence>
<dbReference type="GO" id="GO:0005886">
    <property type="term" value="C:plasma membrane"/>
    <property type="evidence" value="ECO:0007669"/>
    <property type="project" value="UniProtKB-SubCell"/>
</dbReference>
<dbReference type="GO" id="GO:0000041">
    <property type="term" value="P:transition metal ion transport"/>
    <property type="evidence" value="ECO:0007669"/>
    <property type="project" value="InterPro"/>
</dbReference>
<evidence type="ECO:0000256" key="6">
    <source>
        <dbReference type="ARBA" id="ARBA00023136"/>
    </source>
</evidence>
<dbReference type="Proteomes" id="UP001138802">
    <property type="component" value="Unassembled WGS sequence"/>
</dbReference>
<dbReference type="RefSeq" id="WP_200386209.1">
    <property type="nucleotide sequence ID" value="NZ_NRSD01000001.1"/>
</dbReference>
<evidence type="ECO:0000256" key="1">
    <source>
        <dbReference type="ARBA" id="ARBA00004651"/>
    </source>
</evidence>
<evidence type="ECO:0000256" key="3">
    <source>
        <dbReference type="ARBA" id="ARBA00022475"/>
    </source>
</evidence>
<comment type="caution">
    <text evidence="8">The sequence shown here is derived from an EMBL/GenBank/DDBJ whole genome shotgun (WGS) entry which is preliminary data.</text>
</comment>
<evidence type="ECO:0000313" key="9">
    <source>
        <dbReference type="Proteomes" id="UP001138802"/>
    </source>
</evidence>
<keyword evidence="3" id="KW-1003">Cell membrane</keyword>
<keyword evidence="4 7" id="KW-0812">Transmembrane</keyword>
<proteinExistence type="predicted"/>
<keyword evidence="6 7" id="KW-0472">Membrane</keyword>
<protein>
    <submittedName>
        <fullName evidence="8">Molecular chaperone DnaJ</fullName>
    </submittedName>
</protein>
<organism evidence="8 9">
    <name type="scientific">Thiocapsa imhoffii</name>
    <dbReference type="NCBI Taxonomy" id="382777"/>
    <lineage>
        <taxon>Bacteria</taxon>
        <taxon>Pseudomonadati</taxon>
        <taxon>Pseudomonadota</taxon>
        <taxon>Gammaproteobacteria</taxon>
        <taxon>Chromatiales</taxon>
        <taxon>Chromatiaceae</taxon>
        <taxon>Thiocapsa</taxon>
    </lineage>
</organism>
<feature type="transmembrane region" description="Helical" evidence="7">
    <location>
        <begin position="42"/>
        <end position="58"/>
    </location>
</feature>
<keyword evidence="9" id="KW-1185">Reference proteome</keyword>
<evidence type="ECO:0000256" key="4">
    <source>
        <dbReference type="ARBA" id="ARBA00022692"/>
    </source>
</evidence>
<sequence length="221" mass="24306">MTIDGTLFPMPLIWVATLLYVLTLALAGRLAPWRKLRDLEQLNVFLGAVVALLILWHMDVQVQSGLSFHLLGVTAITLMFGWSLAVIGASLVLLGVTLNAGVGWEGFALNAILAGVVPATLTQCFLILIRWYLPKQFFVYVLVNGFLTAGVVGVLSGYLATSLLVVSGAYSYADLRETVLPFFPLMFMPEAFLNGWILAILVAFKPQWVYSFSDEQYLKGK</sequence>
<feature type="transmembrane region" description="Helical" evidence="7">
    <location>
        <begin position="70"/>
        <end position="95"/>
    </location>
</feature>
<dbReference type="AlphaFoldDB" id="A0A9X0WF73"/>
<name>A0A9X0WF73_9GAMM</name>
<accession>A0A9X0WF73</accession>
<evidence type="ECO:0000256" key="7">
    <source>
        <dbReference type="SAM" id="Phobius"/>
    </source>
</evidence>
<reference evidence="8 9" key="1">
    <citation type="journal article" date="2020" name="Microorganisms">
        <title>Osmotic Adaptation and Compatible Solute Biosynthesis of Phototrophic Bacteria as Revealed from Genome Analyses.</title>
        <authorList>
            <person name="Imhoff J.F."/>
            <person name="Rahn T."/>
            <person name="Kunzel S."/>
            <person name="Keller A."/>
            <person name="Neulinger S.C."/>
        </authorList>
    </citation>
    <scope>NUCLEOTIDE SEQUENCE [LARGE SCALE GENOMIC DNA]</scope>
    <source>
        <strain evidence="8 9">DSM 21303</strain>
    </source>
</reference>